<dbReference type="EMBL" id="ML179080">
    <property type="protein sequence ID" value="THV02127.1"/>
    <property type="molecule type" value="Genomic_DNA"/>
</dbReference>
<evidence type="ECO:0000313" key="10">
    <source>
        <dbReference type="Proteomes" id="UP000297245"/>
    </source>
</evidence>
<keyword evidence="4" id="KW-0479">Metal-binding</keyword>
<accession>A0A4S8MHH1</accession>
<dbReference type="InterPro" id="IPR036396">
    <property type="entry name" value="Cyt_P450_sf"/>
</dbReference>
<keyword evidence="7" id="KW-0503">Monooxygenase</keyword>
<dbReference type="Gene3D" id="1.10.630.10">
    <property type="entry name" value="Cytochrome P450"/>
    <property type="match status" value="1"/>
</dbReference>
<name>A0A4S8MHH1_DENBC</name>
<dbReference type="GO" id="GO:0004497">
    <property type="term" value="F:monooxygenase activity"/>
    <property type="evidence" value="ECO:0007669"/>
    <property type="project" value="UniProtKB-KW"/>
</dbReference>
<dbReference type="Proteomes" id="UP000297245">
    <property type="component" value="Unassembled WGS sequence"/>
</dbReference>
<evidence type="ECO:0000256" key="5">
    <source>
        <dbReference type="ARBA" id="ARBA00023002"/>
    </source>
</evidence>
<evidence type="ECO:0000256" key="3">
    <source>
        <dbReference type="ARBA" id="ARBA00022617"/>
    </source>
</evidence>
<evidence type="ECO:0000256" key="4">
    <source>
        <dbReference type="ARBA" id="ARBA00022723"/>
    </source>
</evidence>
<keyword evidence="8" id="KW-1133">Transmembrane helix</keyword>
<dbReference type="GO" id="GO:0016705">
    <property type="term" value="F:oxidoreductase activity, acting on paired donors, with incorporation or reduction of molecular oxygen"/>
    <property type="evidence" value="ECO:0007669"/>
    <property type="project" value="InterPro"/>
</dbReference>
<comment type="cofactor">
    <cofactor evidence="1">
        <name>heme</name>
        <dbReference type="ChEBI" id="CHEBI:30413"/>
    </cofactor>
</comment>
<dbReference type="GO" id="GO:0020037">
    <property type="term" value="F:heme binding"/>
    <property type="evidence" value="ECO:0007669"/>
    <property type="project" value="InterPro"/>
</dbReference>
<evidence type="ECO:0000256" key="6">
    <source>
        <dbReference type="ARBA" id="ARBA00023004"/>
    </source>
</evidence>
<evidence type="ECO:0000256" key="8">
    <source>
        <dbReference type="SAM" id="Phobius"/>
    </source>
</evidence>
<gene>
    <name evidence="9" type="ORF">K435DRAFT_654046</name>
</gene>
<feature type="transmembrane region" description="Helical" evidence="8">
    <location>
        <begin position="6"/>
        <end position="23"/>
    </location>
</feature>
<sequence length="118" mass="13308">MDRPIALAVLVTLIICVFSVFSWRRRQKLAPGPPGYYLIIRNLFDMPAHDSQAWLTFADWAEQYGDRSSLTVLGQTFVLLNSVEVANEMLGAKSAIYYNRPRNISAFLISCCTLLSFA</sequence>
<evidence type="ECO:0008006" key="11">
    <source>
        <dbReference type="Google" id="ProtNLM"/>
    </source>
</evidence>
<evidence type="ECO:0000256" key="1">
    <source>
        <dbReference type="ARBA" id="ARBA00001971"/>
    </source>
</evidence>
<dbReference type="OrthoDB" id="1055148at2759"/>
<comment type="similarity">
    <text evidence="2">Belongs to the cytochrome P450 family.</text>
</comment>
<proteinExistence type="inferred from homology"/>
<keyword evidence="10" id="KW-1185">Reference proteome</keyword>
<evidence type="ECO:0000256" key="7">
    <source>
        <dbReference type="ARBA" id="ARBA00023033"/>
    </source>
</evidence>
<organism evidence="9 10">
    <name type="scientific">Dendrothele bispora (strain CBS 962.96)</name>
    <dbReference type="NCBI Taxonomy" id="1314807"/>
    <lineage>
        <taxon>Eukaryota</taxon>
        <taxon>Fungi</taxon>
        <taxon>Dikarya</taxon>
        <taxon>Basidiomycota</taxon>
        <taxon>Agaricomycotina</taxon>
        <taxon>Agaricomycetes</taxon>
        <taxon>Agaricomycetidae</taxon>
        <taxon>Agaricales</taxon>
        <taxon>Agaricales incertae sedis</taxon>
        <taxon>Dendrothele</taxon>
    </lineage>
</organism>
<evidence type="ECO:0000256" key="2">
    <source>
        <dbReference type="ARBA" id="ARBA00010617"/>
    </source>
</evidence>
<dbReference type="AlphaFoldDB" id="A0A4S8MHH1"/>
<keyword evidence="8" id="KW-0812">Transmembrane</keyword>
<dbReference type="GO" id="GO:0005506">
    <property type="term" value="F:iron ion binding"/>
    <property type="evidence" value="ECO:0007669"/>
    <property type="project" value="InterPro"/>
</dbReference>
<keyword evidence="3" id="KW-0349">Heme</keyword>
<reference evidence="9 10" key="1">
    <citation type="journal article" date="2019" name="Nat. Ecol. Evol.">
        <title>Megaphylogeny resolves global patterns of mushroom evolution.</title>
        <authorList>
            <person name="Varga T."/>
            <person name="Krizsan K."/>
            <person name="Foldi C."/>
            <person name="Dima B."/>
            <person name="Sanchez-Garcia M."/>
            <person name="Sanchez-Ramirez S."/>
            <person name="Szollosi G.J."/>
            <person name="Szarkandi J.G."/>
            <person name="Papp V."/>
            <person name="Albert L."/>
            <person name="Andreopoulos W."/>
            <person name="Angelini C."/>
            <person name="Antonin V."/>
            <person name="Barry K.W."/>
            <person name="Bougher N.L."/>
            <person name="Buchanan P."/>
            <person name="Buyck B."/>
            <person name="Bense V."/>
            <person name="Catcheside P."/>
            <person name="Chovatia M."/>
            <person name="Cooper J."/>
            <person name="Damon W."/>
            <person name="Desjardin D."/>
            <person name="Finy P."/>
            <person name="Geml J."/>
            <person name="Haridas S."/>
            <person name="Hughes K."/>
            <person name="Justo A."/>
            <person name="Karasinski D."/>
            <person name="Kautmanova I."/>
            <person name="Kiss B."/>
            <person name="Kocsube S."/>
            <person name="Kotiranta H."/>
            <person name="LaButti K.M."/>
            <person name="Lechner B.E."/>
            <person name="Liimatainen K."/>
            <person name="Lipzen A."/>
            <person name="Lukacs Z."/>
            <person name="Mihaltcheva S."/>
            <person name="Morgado L.N."/>
            <person name="Niskanen T."/>
            <person name="Noordeloos M.E."/>
            <person name="Ohm R.A."/>
            <person name="Ortiz-Santana B."/>
            <person name="Ovrebo C."/>
            <person name="Racz N."/>
            <person name="Riley R."/>
            <person name="Savchenko A."/>
            <person name="Shiryaev A."/>
            <person name="Soop K."/>
            <person name="Spirin V."/>
            <person name="Szebenyi C."/>
            <person name="Tomsovsky M."/>
            <person name="Tulloss R.E."/>
            <person name="Uehling J."/>
            <person name="Grigoriev I.V."/>
            <person name="Vagvolgyi C."/>
            <person name="Papp T."/>
            <person name="Martin F.M."/>
            <person name="Miettinen O."/>
            <person name="Hibbett D.S."/>
            <person name="Nagy L.G."/>
        </authorList>
    </citation>
    <scope>NUCLEOTIDE SEQUENCE [LARGE SCALE GENOMIC DNA]</scope>
    <source>
        <strain evidence="9 10">CBS 962.96</strain>
    </source>
</reference>
<protein>
    <recommendedName>
        <fullName evidence="11">Cytochrome P450</fullName>
    </recommendedName>
</protein>
<dbReference type="PANTHER" id="PTHR46300">
    <property type="entry name" value="P450, PUTATIVE (EUROFUNG)-RELATED-RELATED"/>
    <property type="match status" value="1"/>
</dbReference>
<dbReference type="SUPFAM" id="SSF48264">
    <property type="entry name" value="Cytochrome P450"/>
    <property type="match status" value="1"/>
</dbReference>
<keyword evidence="5" id="KW-0560">Oxidoreductase</keyword>
<keyword evidence="8" id="KW-0472">Membrane</keyword>
<dbReference type="InterPro" id="IPR050364">
    <property type="entry name" value="Cytochrome_P450_fung"/>
</dbReference>
<keyword evidence="6" id="KW-0408">Iron</keyword>
<evidence type="ECO:0000313" key="9">
    <source>
        <dbReference type="EMBL" id="THV02127.1"/>
    </source>
</evidence>